<comment type="similarity">
    <text evidence="2 6">Belongs to the PanB family.</text>
</comment>
<accession>A0A061R6I4</accession>
<keyword evidence="7" id="KW-0489">Methyltransferase</keyword>
<comment type="pathway">
    <text evidence="1 6">Cofactor biosynthesis; (R)-pantothenate biosynthesis; (R)-pantoate from 3-methyl-2-oxobutanoate: step 1/2.</text>
</comment>
<evidence type="ECO:0000256" key="4">
    <source>
        <dbReference type="ARBA" id="ARBA00022679"/>
    </source>
</evidence>
<dbReference type="GO" id="GO:0008168">
    <property type="term" value="F:methyltransferase activity"/>
    <property type="evidence" value="ECO:0007669"/>
    <property type="project" value="UniProtKB-KW"/>
</dbReference>
<evidence type="ECO:0000256" key="1">
    <source>
        <dbReference type="ARBA" id="ARBA00005033"/>
    </source>
</evidence>
<dbReference type="SUPFAM" id="SSF51621">
    <property type="entry name" value="Phosphoenolpyruvate/pyruvate domain"/>
    <property type="match status" value="1"/>
</dbReference>
<dbReference type="EMBL" id="GBEZ01020272">
    <property type="protein sequence ID" value="JAC66384.1"/>
    <property type="molecule type" value="Transcribed_RNA"/>
</dbReference>
<dbReference type="AlphaFoldDB" id="A0A061R6I4"/>
<dbReference type="Pfam" id="PF02548">
    <property type="entry name" value="Pantoate_transf"/>
    <property type="match status" value="1"/>
</dbReference>
<evidence type="ECO:0000313" key="7">
    <source>
        <dbReference type="EMBL" id="JAC66384.1"/>
    </source>
</evidence>
<dbReference type="FunFam" id="3.20.20.60:FF:000003">
    <property type="entry name" value="3-methyl-2-oxobutanoate hydroxymethyltransferase"/>
    <property type="match status" value="1"/>
</dbReference>
<keyword evidence="6" id="KW-0566">Pantothenate biosynthesis</keyword>
<dbReference type="GO" id="GO:0032259">
    <property type="term" value="P:methylation"/>
    <property type="evidence" value="ECO:0007669"/>
    <property type="project" value="UniProtKB-KW"/>
</dbReference>
<dbReference type="Gene3D" id="3.20.20.60">
    <property type="entry name" value="Phosphoenolpyruvate-binding domains"/>
    <property type="match status" value="1"/>
</dbReference>
<evidence type="ECO:0000256" key="5">
    <source>
        <dbReference type="ARBA" id="ARBA00049172"/>
    </source>
</evidence>
<evidence type="ECO:0000256" key="6">
    <source>
        <dbReference type="RuleBase" id="RU362100"/>
    </source>
</evidence>
<dbReference type="NCBIfam" id="TIGR00222">
    <property type="entry name" value="panB"/>
    <property type="match status" value="1"/>
</dbReference>
<dbReference type="InterPro" id="IPR015813">
    <property type="entry name" value="Pyrv/PenolPyrv_kinase-like_dom"/>
</dbReference>
<dbReference type="UniPathway" id="UPA00028">
    <property type="reaction ID" value="UER00003"/>
</dbReference>
<comment type="catalytic activity">
    <reaction evidence="5 6">
        <text>(6R)-5,10-methylene-5,6,7,8-tetrahydrofolate + 3-methyl-2-oxobutanoate + H2O = 2-dehydropantoate + (6S)-5,6,7,8-tetrahydrofolate</text>
        <dbReference type="Rhea" id="RHEA:11824"/>
        <dbReference type="ChEBI" id="CHEBI:11561"/>
        <dbReference type="ChEBI" id="CHEBI:11851"/>
        <dbReference type="ChEBI" id="CHEBI:15377"/>
        <dbReference type="ChEBI" id="CHEBI:15636"/>
        <dbReference type="ChEBI" id="CHEBI:57453"/>
        <dbReference type="EC" id="2.1.2.11"/>
    </reaction>
</comment>
<dbReference type="InterPro" id="IPR003700">
    <property type="entry name" value="Pantoate_hydroxy_MeTrfase"/>
</dbReference>
<reference evidence="7" key="1">
    <citation type="submission" date="2014-05" db="EMBL/GenBank/DDBJ databases">
        <title>The transcriptome of the halophilic microalga Tetraselmis sp. GSL018 isolated from the Great Salt Lake, Utah.</title>
        <authorList>
            <person name="Jinkerson R.E."/>
            <person name="D'Adamo S."/>
            <person name="Posewitz M.C."/>
        </authorList>
    </citation>
    <scope>NUCLEOTIDE SEQUENCE</scope>
    <source>
        <strain evidence="7">GSL018</strain>
    </source>
</reference>
<dbReference type="NCBIfam" id="NF001452">
    <property type="entry name" value="PRK00311.1"/>
    <property type="match status" value="1"/>
</dbReference>
<dbReference type="GO" id="GO:0005739">
    <property type="term" value="C:mitochondrion"/>
    <property type="evidence" value="ECO:0007669"/>
    <property type="project" value="TreeGrafter"/>
</dbReference>
<dbReference type="GO" id="GO:0003864">
    <property type="term" value="F:3-methyl-2-oxobutanoate hydroxymethyltransferase activity"/>
    <property type="evidence" value="ECO:0007669"/>
    <property type="project" value="UniProtKB-EC"/>
</dbReference>
<dbReference type="GO" id="GO:0000287">
    <property type="term" value="F:magnesium ion binding"/>
    <property type="evidence" value="ECO:0007669"/>
    <property type="project" value="TreeGrafter"/>
</dbReference>
<name>A0A061R6I4_9CHLO</name>
<dbReference type="GO" id="GO:0015940">
    <property type="term" value="P:pantothenate biosynthetic process"/>
    <property type="evidence" value="ECO:0007669"/>
    <property type="project" value="UniProtKB-UniPathway"/>
</dbReference>
<sequence length="365" mass="38706">MIFAGIGKLATSCLLSTSCAKPLRIFDATCIATLTAARQFSSAVAPESTVYAGPRSPDPKSVTLATLRKLYQTREPIVMVTAYDYPSAVHVERAGAHIALVGDSAAMVVHGHDTTLPVTVDEMLSHCRAVGRGARRLFRLADLPFGSYEKSEEEAVSTAVRFMKEGQVDAVKLEGGSPARVAAAHAIVDAGVAVMGHVGLSPQSISVLGGFRPQGRSASEAMTVVKEALALQDAGCFGIVLECVPAVVGAAVTKALRIPTIGIGAGPHTSGQVLVYHDLLGMTSHPHHTKVTPRFCKQYAEVGTVIHSALSQFTEEVQSRAFPGEEYSRYRIPEEEAAAFARLLEQEGLEESAAEAERMSMPPPK</sequence>
<comment type="function">
    <text evidence="6">Catalyzes the reversible reaction in which hydroxymethyl group from 5,10-methylenetetrahydrofolate is transferred onto alpha-ketoisovalerate to form ketopantoate.</text>
</comment>
<dbReference type="InterPro" id="IPR040442">
    <property type="entry name" value="Pyrv_kinase-like_dom_sf"/>
</dbReference>
<organism evidence="7">
    <name type="scientific">Tetraselmis sp. GSL018</name>
    <dbReference type="NCBI Taxonomy" id="582737"/>
    <lineage>
        <taxon>Eukaryota</taxon>
        <taxon>Viridiplantae</taxon>
        <taxon>Chlorophyta</taxon>
        <taxon>core chlorophytes</taxon>
        <taxon>Chlorodendrophyceae</taxon>
        <taxon>Chlorodendrales</taxon>
        <taxon>Chlorodendraceae</taxon>
        <taxon>Tetraselmis</taxon>
    </lineage>
</organism>
<dbReference type="PANTHER" id="PTHR20881:SF0">
    <property type="entry name" value="3-METHYL-2-OXOBUTANOATE HYDROXYMETHYLTRANSFERASE"/>
    <property type="match status" value="1"/>
</dbReference>
<protein>
    <recommendedName>
        <fullName evidence="3 6">3-methyl-2-oxobutanoate hydroxymethyltransferase</fullName>
        <ecNumber evidence="3 6">2.1.2.11</ecNumber>
    </recommendedName>
</protein>
<evidence type="ECO:0000256" key="3">
    <source>
        <dbReference type="ARBA" id="ARBA00012618"/>
    </source>
</evidence>
<evidence type="ECO:0000256" key="2">
    <source>
        <dbReference type="ARBA" id="ARBA00008676"/>
    </source>
</evidence>
<dbReference type="PANTHER" id="PTHR20881">
    <property type="entry name" value="3-METHYL-2-OXOBUTANOATE HYDROXYMETHYLTRANSFERASE"/>
    <property type="match status" value="1"/>
</dbReference>
<dbReference type="CDD" id="cd06557">
    <property type="entry name" value="KPHMT-like"/>
    <property type="match status" value="1"/>
</dbReference>
<dbReference type="EC" id="2.1.2.11" evidence="3 6"/>
<keyword evidence="4 6" id="KW-0808">Transferase</keyword>
<dbReference type="HAMAP" id="MF_00156">
    <property type="entry name" value="PanB"/>
    <property type="match status" value="1"/>
</dbReference>
<gene>
    <name evidence="7" type="primary">PANB</name>
    <name evidence="7" type="ORF">TSPGSL018_13809</name>
</gene>
<proteinExistence type="inferred from homology"/>